<reference evidence="3 4" key="2">
    <citation type="submission" date="2016-12" db="EMBL/GenBank/DDBJ databases">
        <title>Draft Genome Sequence of Cystobacter ferrugineus Strain Cbfe23.</title>
        <authorList>
            <person name="Akbar S."/>
            <person name="Dowd S.E."/>
            <person name="Stevens D.C."/>
        </authorList>
    </citation>
    <scope>NUCLEOTIDE SEQUENCE [LARGE SCALE GENOMIC DNA]</scope>
    <source>
        <strain evidence="3 4">Cbfe23</strain>
    </source>
</reference>
<protein>
    <submittedName>
        <fullName evidence="3">DUF4129 domain-containing protein</fullName>
    </submittedName>
</protein>
<organism evidence="3 4">
    <name type="scientific">Cystobacter ferrugineus</name>
    <dbReference type="NCBI Taxonomy" id="83449"/>
    <lineage>
        <taxon>Bacteria</taxon>
        <taxon>Pseudomonadati</taxon>
        <taxon>Myxococcota</taxon>
        <taxon>Myxococcia</taxon>
        <taxon>Myxococcales</taxon>
        <taxon>Cystobacterineae</taxon>
        <taxon>Archangiaceae</taxon>
        <taxon>Cystobacter</taxon>
    </lineage>
</organism>
<dbReference type="STRING" id="83449.BON30_17825"/>
<keyword evidence="2" id="KW-0812">Transmembrane</keyword>
<name>A0A1L9BAS6_9BACT</name>
<dbReference type="Proteomes" id="UP000182229">
    <property type="component" value="Unassembled WGS sequence"/>
</dbReference>
<feature type="transmembrane region" description="Helical" evidence="2">
    <location>
        <begin position="454"/>
        <end position="476"/>
    </location>
</feature>
<feature type="compositionally biased region" description="Basic and acidic residues" evidence="1">
    <location>
        <begin position="392"/>
        <end position="405"/>
    </location>
</feature>
<gene>
    <name evidence="3" type="ORF">BON30_17825</name>
</gene>
<evidence type="ECO:0000256" key="2">
    <source>
        <dbReference type="SAM" id="Phobius"/>
    </source>
</evidence>
<feature type="transmembrane region" description="Helical" evidence="2">
    <location>
        <begin position="126"/>
        <end position="146"/>
    </location>
</feature>
<keyword evidence="4" id="KW-1185">Reference proteome</keyword>
<dbReference type="OrthoDB" id="5491447at2"/>
<feature type="transmembrane region" description="Helical" evidence="2">
    <location>
        <begin position="28"/>
        <end position="46"/>
    </location>
</feature>
<reference evidence="4" key="1">
    <citation type="submission" date="2016-11" db="EMBL/GenBank/DDBJ databases">
        <authorList>
            <person name="Shukria A."/>
            <person name="Stevens D.C."/>
        </authorList>
    </citation>
    <scope>NUCLEOTIDE SEQUENCE [LARGE SCALE GENOMIC DNA]</scope>
    <source>
        <strain evidence="4">Cbfe23</strain>
    </source>
</reference>
<sequence>MAVSALELRPRGAVALMDAALRLCVRGSGVWALTLPGGVLVTAALLHLTDAVAHRRPLALPALLFTLAWLARGLFQGAACHHVQQLLLGQGPEAPTAWASLRAALARAPSLLCAVAYLLVFNTVTLGATLGLACLFLSSHIVGYAATLQGRGSPLDLYGQCSKLLGPAKLTAIGVRMLMLVQGLVLLNLHIAANALFYVGRKLLGIDLTFAERFASLDNPAWDVFLVAVTFTLFEPLRAASASLLLIDGRVRQEGLDLLAAVQQLPVRKSALGLLVLLGMNLLAPTAQAQPKESSPPPGDLVPRVELLAEACEWDEAAREEWRRTLTSLGPAEARKVARLVRSVEAEVEENEDCAAMDRLDEGLALAASTVELERQRADAASARTRARDILARPEFQEPAPRAEQEEAPADDTVPDGLWERFVKWLAKILDELFRRRPDPTPPRAEALGLGGQAVANALVVLLVTAALGVLAVVLWRAFRTRGKADEGARLEVSSQSAATLAADPMNALSRAPEGWAHLADELAARGEYREAVRGLYLALLSRLHHQGAIHYDPRLSNWDYLRQFRGRKEWVPSLRELTLRFDFAWYGHLPVGMQGYRDFRALCAPMLSTPAVTESARA</sequence>
<comment type="caution">
    <text evidence="3">The sequence shown here is derived from an EMBL/GenBank/DDBJ whole genome shotgun (WGS) entry which is preliminary data.</text>
</comment>
<dbReference type="RefSeq" id="WP_071899541.1">
    <property type="nucleotide sequence ID" value="NZ_MPIN01000004.1"/>
</dbReference>
<evidence type="ECO:0000313" key="4">
    <source>
        <dbReference type="Proteomes" id="UP000182229"/>
    </source>
</evidence>
<evidence type="ECO:0000256" key="1">
    <source>
        <dbReference type="SAM" id="MobiDB-lite"/>
    </source>
</evidence>
<keyword evidence="2" id="KW-1133">Transmembrane helix</keyword>
<feature type="region of interest" description="Disordered" evidence="1">
    <location>
        <begin position="392"/>
        <end position="413"/>
    </location>
</feature>
<dbReference type="AlphaFoldDB" id="A0A1L9BAS6"/>
<feature type="transmembrane region" description="Helical" evidence="2">
    <location>
        <begin position="177"/>
        <end position="200"/>
    </location>
</feature>
<evidence type="ECO:0000313" key="3">
    <source>
        <dbReference type="EMBL" id="OJH39370.1"/>
    </source>
</evidence>
<keyword evidence="2" id="KW-0472">Membrane</keyword>
<proteinExistence type="predicted"/>
<dbReference type="EMBL" id="MPIN01000004">
    <property type="protein sequence ID" value="OJH39370.1"/>
    <property type="molecule type" value="Genomic_DNA"/>
</dbReference>
<accession>A0A1L9BAS6</accession>